<dbReference type="Gene3D" id="3.30.565.10">
    <property type="entry name" value="Histidine kinase-like ATPase, C-terminal domain"/>
    <property type="match status" value="1"/>
</dbReference>
<evidence type="ECO:0000259" key="6">
    <source>
        <dbReference type="PROSITE" id="PS50008"/>
    </source>
</evidence>
<dbReference type="Pfam" id="PF07734">
    <property type="entry name" value="FBA_1"/>
    <property type="match status" value="1"/>
</dbReference>
<accession>A0A4D6LWI8</accession>
<evidence type="ECO:0000256" key="1">
    <source>
        <dbReference type="ARBA" id="ARBA00008239"/>
    </source>
</evidence>
<keyword evidence="2" id="KW-0547">Nucleotide-binding</keyword>
<evidence type="ECO:0000256" key="4">
    <source>
        <dbReference type="ARBA" id="ARBA00023186"/>
    </source>
</evidence>
<evidence type="ECO:0000313" key="8">
    <source>
        <dbReference type="Proteomes" id="UP000501690"/>
    </source>
</evidence>
<dbReference type="SUPFAM" id="SSF50965">
    <property type="entry name" value="Galactose oxidase, central domain"/>
    <property type="match status" value="1"/>
</dbReference>
<evidence type="ECO:0000256" key="3">
    <source>
        <dbReference type="ARBA" id="ARBA00022840"/>
    </source>
</evidence>
<dbReference type="GO" id="GO:0035556">
    <property type="term" value="P:intracellular signal transduction"/>
    <property type="evidence" value="ECO:0007669"/>
    <property type="project" value="InterPro"/>
</dbReference>
<dbReference type="GO" id="GO:0016887">
    <property type="term" value="F:ATP hydrolysis activity"/>
    <property type="evidence" value="ECO:0007669"/>
    <property type="project" value="InterPro"/>
</dbReference>
<dbReference type="InterPro" id="IPR001404">
    <property type="entry name" value="Hsp90_fam"/>
</dbReference>
<dbReference type="InterPro" id="IPR017451">
    <property type="entry name" value="F-box-assoc_interact_dom"/>
</dbReference>
<dbReference type="InterPro" id="IPR036890">
    <property type="entry name" value="HATPase_C_sf"/>
</dbReference>
<dbReference type="EMBL" id="CP039349">
    <property type="protein sequence ID" value="QCD92840.1"/>
    <property type="molecule type" value="Genomic_DNA"/>
</dbReference>
<dbReference type="GO" id="GO:0006629">
    <property type="term" value="P:lipid metabolic process"/>
    <property type="evidence" value="ECO:0007669"/>
    <property type="project" value="InterPro"/>
</dbReference>
<dbReference type="Proteomes" id="UP000501690">
    <property type="component" value="Linkage Group LG5"/>
</dbReference>
<dbReference type="SUPFAM" id="SSF55874">
    <property type="entry name" value="ATPase domain of HSP90 chaperone/DNA topoisomerase II/histidine kinase"/>
    <property type="match status" value="1"/>
</dbReference>
<evidence type="ECO:0000313" key="7">
    <source>
        <dbReference type="EMBL" id="QCD92840.1"/>
    </source>
</evidence>
<dbReference type="PROSITE" id="PS50008">
    <property type="entry name" value="PIPLC_Y_DOMAIN"/>
    <property type="match status" value="1"/>
</dbReference>
<dbReference type="GO" id="GO:0140662">
    <property type="term" value="F:ATP-dependent protein folding chaperone"/>
    <property type="evidence" value="ECO:0007669"/>
    <property type="project" value="InterPro"/>
</dbReference>
<dbReference type="InterPro" id="IPR006527">
    <property type="entry name" value="F-box-assoc_dom_typ1"/>
</dbReference>
<dbReference type="GO" id="GO:0004435">
    <property type="term" value="F:phosphatidylinositol-4,5-bisphosphate phospholipase C activity"/>
    <property type="evidence" value="ECO:0007669"/>
    <property type="project" value="InterPro"/>
</dbReference>
<dbReference type="GO" id="GO:0051082">
    <property type="term" value="F:unfolded protein binding"/>
    <property type="evidence" value="ECO:0007669"/>
    <property type="project" value="InterPro"/>
</dbReference>
<reference evidence="7 8" key="1">
    <citation type="submission" date="2019-04" db="EMBL/GenBank/DDBJ databases">
        <title>An improved genome assembly and genetic linkage map for asparagus bean, Vigna unguiculata ssp. sesquipedialis.</title>
        <authorList>
            <person name="Xia Q."/>
            <person name="Zhang R."/>
            <person name="Dong Y."/>
        </authorList>
    </citation>
    <scope>NUCLEOTIDE SEQUENCE [LARGE SCALE GENOMIC DNA]</scope>
    <source>
        <tissue evidence="7">Leaf</tissue>
    </source>
</reference>
<feature type="region of interest" description="Disordered" evidence="5">
    <location>
        <begin position="457"/>
        <end position="490"/>
    </location>
</feature>
<dbReference type="InterPro" id="IPR011043">
    <property type="entry name" value="Gal_Oxase/kelch_b-propeller"/>
</dbReference>
<keyword evidence="4" id="KW-0143">Chaperone</keyword>
<evidence type="ECO:0000256" key="5">
    <source>
        <dbReference type="SAM" id="MobiDB-lite"/>
    </source>
</evidence>
<dbReference type="InterPro" id="IPR020575">
    <property type="entry name" value="Hsp90_N"/>
</dbReference>
<dbReference type="AlphaFoldDB" id="A0A4D6LWI8"/>
<name>A0A4D6LWI8_VIGUN</name>
<feature type="compositionally biased region" description="Basic and acidic residues" evidence="5">
    <location>
        <begin position="461"/>
        <end position="478"/>
    </location>
</feature>
<keyword evidence="8" id="KW-1185">Reference proteome</keyword>
<feature type="domain" description="PI-PLC Y-box" evidence="6">
    <location>
        <begin position="596"/>
        <end position="628"/>
    </location>
</feature>
<proteinExistence type="inferred from homology"/>
<protein>
    <submittedName>
        <fullName evidence="7">Molecular chaperone HtpG</fullName>
    </submittedName>
</protein>
<comment type="similarity">
    <text evidence="1">Belongs to the heat shock protein 90 family.</text>
</comment>
<gene>
    <name evidence="7" type="ORF">DEO72_LG5g909</name>
</gene>
<dbReference type="PANTHER" id="PTHR11528">
    <property type="entry name" value="HEAT SHOCK PROTEIN 90 FAMILY MEMBER"/>
    <property type="match status" value="1"/>
</dbReference>
<dbReference type="InterPro" id="IPR001711">
    <property type="entry name" value="PLipase_C_Pinositol-sp_Y"/>
</dbReference>
<keyword evidence="3" id="KW-0067">ATP-binding</keyword>
<dbReference type="GO" id="GO:0005524">
    <property type="term" value="F:ATP binding"/>
    <property type="evidence" value="ECO:0007669"/>
    <property type="project" value="UniProtKB-KW"/>
</dbReference>
<dbReference type="PRINTS" id="PR00775">
    <property type="entry name" value="HEATSHOCK90"/>
</dbReference>
<feature type="region of interest" description="Disordered" evidence="5">
    <location>
        <begin position="629"/>
        <end position="650"/>
    </location>
</feature>
<sequence>MANDKILVLEGEKSEMLSLVKNTFYSNKGIFLRELIINASNALDEIQFERLTKKNCLNNELIVRLIIHKVNKTLSIIDNGIGMTKAERTAIVYLWNPSTNECKVTPPSPVEDIPYYFDIVIEYEGFGYDIARDDYKVIREVCYYEEGNLVEINHNEWQYDRFWEIYSLRSNSWRKLNIEFLNCQGINNRFYLDGMCHWLCNNGDEGYLVSFDISNEVCYTTLTPLDIPTKTYNDFNLCLVMRHLFLLNGSIALISSYKDTTIFYISILVEVGKKETWTKLFTIGPLPSLSFPIGTSNMGNILFQTNDGELAWFDLRTNLIEKLGVNVHKRTSHPYLLMLHYMKQNLYHLTLQWFALVTYYNSRVTCIKLNYQNKKKVEMHQKSKEDNQYFPLHLQEQKPHAYQDEKRKAYPQQNEMCIRDRLGFAFLIKQRRRKKGYFNLGNSRKLERVAFGSVCRRSRNRHPDSGRHRTPYGRHEPVRPPLLTPERSHRDALSPENTVIVAAPMVRDCIVFSLVPQPPPRRDSTRMDNNHRVYRLQPPSLLRLDSPPHRPAASICHRSTSRRNHHLFFLLTFALLLRLQGDEHNRKSAREFDRHRSAPVRTRLDTTTLSPNPNWPNNEEIVWRQFTTNQTNSGNFPESQTLKMEYTNHT</sequence>
<dbReference type="NCBIfam" id="TIGR01640">
    <property type="entry name" value="F_box_assoc_1"/>
    <property type="match status" value="1"/>
</dbReference>
<organism evidence="7 8">
    <name type="scientific">Vigna unguiculata</name>
    <name type="common">Cowpea</name>
    <dbReference type="NCBI Taxonomy" id="3917"/>
    <lineage>
        <taxon>Eukaryota</taxon>
        <taxon>Viridiplantae</taxon>
        <taxon>Streptophyta</taxon>
        <taxon>Embryophyta</taxon>
        <taxon>Tracheophyta</taxon>
        <taxon>Spermatophyta</taxon>
        <taxon>Magnoliopsida</taxon>
        <taxon>eudicotyledons</taxon>
        <taxon>Gunneridae</taxon>
        <taxon>Pentapetalae</taxon>
        <taxon>rosids</taxon>
        <taxon>fabids</taxon>
        <taxon>Fabales</taxon>
        <taxon>Fabaceae</taxon>
        <taxon>Papilionoideae</taxon>
        <taxon>50 kb inversion clade</taxon>
        <taxon>NPAAA clade</taxon>
        <taxon>indigoferoid/millettioid clade</taxon>
        <taxon>Phaseoleae</taxon>
        <taxon>Vigna</taxon>
    </lineage>
</organism>
<evidence type="ECO:0000256" key="2">
    <source>
        <dbReference type="ARBA" id="ARBA00022741"/>
    </source>
</evidence>